<feature type="domain" description="Aminoglycoside phosphotransferase" evidence="2">
    <location>
        <begin position="34"/>
        <end position="265"/>
    </location>
</feature>
<dbReference type="PANTHER" id="PTHR21310">
    <property type="entry name" value="AMINOGLYCOSIDE PHOSPHOTRANSFERASE-RELATED-RELATED"/>
    <property type="match status" value="1"/>
</dbReference>
<evidence type="ECO:0000259" key="2">
    <source>
        <dbReference type="Pfam" id="PF01636"/>
    </source>
</evidence>
<dbReference type="SUPFAM" id="SSF56112">
    <property type="entry name" value="Protein kinase-like (PK-like)"/>
    <property type="match status" value="1"/>
</dbReference>
<dbReference type="Pfam" id="PF01636">
    <property type="entry name" value="APH"/>
    <property type="match status" value="1"/>
</dbReference>
<organism evidence="3 4">
    <name type="scientific">Pseudonocardia humida</name>
    <dbReference type="NCBI Taxonomy" id="2800819"/>
    <lineage>
        <taxon>Bacteria</taxon>
        <taxon>Bacillati</taxon>
        <taxon>Actinomycetota</taxon>
        <taxon>Actinomycetes</taxon>
        <taxon>Pseudonocardiales</taxon>
        <taxon>Pseudonocardiaceae</taxon>
        <taxon>Pseudonocardia</taxon>
    </lineage>
</organism>
<keyword evidence="4" id="KW-1185">Reference proteome</keyword>
<keyword evidence="1" id="KW-1133">Transmembrane helix</keyword>
<evidence type="ECO:0000313" key="4">
    <source>
        <dbReference type="Proteomes" id="UP001165283"/>
    </source>
</evidence>
<feature type="transmembrane region" description="Helical" evidence="1">
    <location>
        <begin position="302"/>
        <end position="322"/>
    </location>
</feature>
<proteinExistence type="predicted"/>
<accession>A0ABT1A400</accession>
<evidence type="ECO:0000313" key="3">
    <source>
        <dbReference type="EMBL" id="MCO1657729.1"/>
    </source>
</evidence>
<dbReference type="Proteomes" id="UP001165283">
    <property type="component" value="Unassembled WGS sequence"/>
</dbReference>
<dbReference type="Gene3D" id="3.90.1200.10">
    <property type="match status" value="1"/>
</dbReference>
<keyword evidence="1" id="KW-0472">Membrane</keyword>
<dbReference type="EMBL" id="JAGSOV010000046">
    <property type="protein sequence ID" value="MCO1657729.1"/>
    <property type="molecule type" value="Genomic_DNA"/>
</dbReference>
<dbReference type="InterPro" id="IPR051678">
    <property type="entry name" value="AGP_Transferase"/>
</dbReference>
<comment type="caution">
    <text evidence="3">The sequence shown here is derived from an EMBL/GenBank/DDBJ whole genome shotgun (WGS) entry which is preliminary data.</text>
</comment>
<dbReference type="InterPro" id="IPR002575">
    <property type="entry name" value="Aminoglycoside_PTrfase"/>
</dbReference>
<sequence length="356" mass="37570">MSPAPAAVPGADPAAVGPWLADRLGDPAWRDCALSPIGAGRSNLTYRVQSAAGAVVLRRPPVGQVAATAHDMGRERRIISGLADSDVPVPAVLAWSDGGPPVDAPCYVMELVDGVVPLGTLPPGWAETPDERRRAGDALVDVLVRLHSVDPAAHGLADFGRPEGFMARQVRRWVTQWEHARVAVPEEGIAEPLQSLADALADALPTTQRHTIVHGDYRLDNCIFAADDPGTIKAVLDWEMSTLGDPLADLGLLLVYWREADDGPAWRDSRGVPGPTALPGFPRRAEIAGRYAAATGLDLAPLPWYVAFGAFKLAVVLAGIVARVRAGMVPETMAVGLGSVLPLVTLGRHVLAEGLD</sequence>
<evidence type="ECO:0000256" key="1">
    <source>
        <dbReference type="SAM" id="Phobius"/>
    </source>
</evidence>
<dbReference type="InterPro" id="IPR041726">
    <property type="entry name" value="ACAD10_11_N"/>
</dbReference>
<dbReference type="PANTHER" id="PTHR21310:SF40">
    <property type="entry name" value="AMINOGLYCOSIDE PHOSPHOTRANSFERASE DOMAIN-CONTAINING PROTEIN-RELATED"/>
    <property type="match status" value="1"/>
</dbReference>
<protein>
    <submittedName>
        <fullName evidence="3">Phosphotransferase family protein</fullName>
    </submittedName>
</protein>
<gene>
    <name evidence="3" type="ORF">KDL28_21950</name>
</gene>
<reference evidence="3" key="1">
    <citation type="submission" date="2021-04" db="EMBL/GenBank/DDBJ databases">
        <title>Pseudonocardia sp. nov., isolated from sandy soil of mangrove forest.</title>
        <authorList>
            <person name="Zan Z."/>
            <person name="Huang R."/>
            <person name="Liu W."/>
        </authorList>
    </citation>
    <scope>NUCLEOTIDE SEQUENCE</scope>
    <source>
        <strain evidence="3">S2-4</strain>
    </source>
</reference>
<name>A0ABT1A400_9PSEU</name>
<keyword evidence="1" id="KW-0812">Transmembrane</keyword>
<dbReference type="CDD" id="cd05154">
    <property type="entry name" value="ACAD10_11_N-like"/>
    <property type="match status" value="1"/>
</dbReference>
<dbReference type="InterPro" id="IPR011009">
    <property type="entry name" value="Kinase-like_dom_sf"/>
</dbReference>
<dbReference type="Gene3D" id="3.30.200.20">
    <property type="entry name" value="Phosphorylase Kinase, domain 1"/>
    <property type="match status" value="1"/>
</dbReference>